<gene>
    <name evidence="2" type="primary">LOC111106327</name>
</gene>
<protein>
    <submittedName>
        <fullName evidence="2">Uncharacterized protein LOC111106327</fullName>
    </submittedName>
</protein>
<proteinExistence type="predicted"/>
<dbReference type="KEGG" id="cvn:111106327"/>
<name>A0A8B8B225_CRAVI</name>
<evidence type="ECO:0000313" key="2">
    <source>
        <dbReference type="RefSeq" id="XP_022296664.1"/>
    </source>
</evidence>
<organism evidence="1 2">
    <name type="scientific">Crassostrea virginica</name>
    <name type="common">Eastern oyster</name>
    <dbReference type="NCBI Taxonomy" id="6565"/>
    <lineage>
        <taxon>Eukaryota</taxon>
        <taxon>Metazoa</taxon>
        <taxon>Spiralia</taxon>
        <taxon>Lophotrochozoa</taxon>
        <taxon>Mollusca</taxon>
        <taxon>Bivalvia</taxon>
        <taxon>Autobranchia</taxon>
        <taxon>Pteriomorphia</taxon>
        <taxon>Ostreida</taxon>
        <taxon>Ostreoidea</taxon>
        <taxon>Ostreidae</taxon>
        <taxon>Crassostrea</taxon>
    </lineage>
</organism>
<dbReference type="GeneID" id="111106327"/>
<evidence type="ECO:0000313" key="1">
    <source>
        <dbReference type="Proteomes" id="UP000694844"/>
    </source>
</evidence>
<keyword evidence="1" id="KW-1185">Reference proteome</keyword>
<reference evidence="2" key="1">
    <citation type="submission" date="2025-08" db="UniProtKB">
        <authorList>
            <consortium name="RefSeq"/>
        </authorList>
    </citation>
    <scope>IDENTIFICATION</scope>
    <source>
        <tissue evidence="2">Whole sample</tissue>
    </source>
</reference>
<accession>A0A8B8B225</accession>
<dbReference type="RefSeq" id="XP_022296664.1">
    <property type="nucleotide sequence ID" value="XM_022440956.1"/>
</dbReference>
<dbReference type="Proteomes" id="UP000694844">
    <property type="component" value="Chromosome 8"/>
</dbReference>
<dbReference type="AlphaFoldDB" id="A0A8B8B225"/>
<sequence>MNSCGATVLQNGRQYIFHVNHDSLNPRKLFLSNYEVSSRQALNKMQNYDCSCDVIVGNRRMNDFSPINIEASPTGDSPRDQCFVTHDNWRCAFRFGYCARRWTPYGSVCRYHVPQTNCVDRNPA</sequence>